<reference evidence="13" key="2">
    <citation type="submission" date="2025-08" db="UniProtKB">
        <authorList>
            <consortium name="RefSeq"/>
        </authorList>
    </citation>
    <scope>IDENTIFICATION</scope>
    <source>
        <tissue evidence="13">Seedling</tissue>
    </source>
</reference>
<evidence type="ECO:0000259" key="10">
    <source>
        <dbReference type="SMART" id="SM00645"/>
    </source>
</evidence>
<evidence type="ECO:0000256" key="2">
    <source>
        <dbReference type="ARBA" id="ARBA00022670"/>
    </source>
</evidence>
<feature type="domain" description="Peptidase C1A papain C-terminal" evidence="10">
    <location>
        <begin position="130"/>
        <end position="347"/>
    </location>
</feature>
<dbReference type="GO" id="GO:0006508">
    <property type="term" value="P:proteolysis"/>
    <property type="evidence" value="ECO:0007669"/>
    <property type="project" value="UniProtKB-KW"/>
</dbReference>
<reference evidence="12" key="1">
    <citation type="submission" date="2025-05" db="UniProtKB">
        <authorList>
            <consortium name="RefSeq"/>
        </authorList>
    </citation>
    <scope>NUCLEOTIDE SEQUENCE [LARGE SCALE GENOMIC DNA]</scope>
</reference>
<dbReference type="Proteomes" id="UP001652623">
    <property type="component" value="Chromosome 1"/>
</dbReference>
<dbReference type="PRINTS" id="PR00705">
    <property type="entry name" value="PAPAIN"/>
</dbReference>
<dbReference type="KEGG" id="zju:107410772"/>
<dbReference type="SUPFAM" id="SSF54001">
    <property type="entry name" value="Cysteine proteinases"/>
    <property type="match status" value="1"/>
</dbReference>
<evidence type="ECO:0000256" key="9">
    <source>
        <dbReference type="SAM" id="SignalP"/>
    </source>
</evidence>
<dbReference type="PROSITE" id="PS00640">
    <property type="entry name" value="THIOL_PROTEASE_ASN"/>
    <property type="match status" value="1"/>
</dbReference>
<dbReference type="Pfam" id="PF00112">
    <property type="entry name" value="Peptidase_C1"/>
    <property type="match status" value="1"/>
</dbReference>
<evidence type="ECO:0000259" key="11">
    <source>
        <dbReference type="SMART" id="SM00848"/>
    </source>
</evidence>
<dbReference type="InterPro" id="IPR013201">
    <property type="entry name" value="Prot_inhib_I29"/>
</dbReference>
<dbReference type="SMART" id="SM00645">
    <property type="entry name" value="Pept_C1"/>
    <property type="match status" value="1"/>
</dbReference>
<keyword evidence="4" id="KW-0378">Hydrolase</keyword>
<dbReference type="Gene3D" id="3.90.70.10">
    <property type="entry name" value="Cysteine proteinases"/>
    <property type="match status" value="1"/>
</dbReference>
<feature type="domain" description="Cathepsin propeptide inhibitor" evidence="11">
    <location>
        <begin position="41"/>
        <end position="100"/>
    </location>
</feature>
<evidence type="ECO:0000256" key="6">
    <source>
        <dbReference type="ARBA" id="ARBA00023157"/>
    </source>
</evidence>
<dbReference type="InterPro" id="IPR038765">
    <property type="entry name" value="Papain-like_cys_pep_sf"/>
</dbReference>
<keyword evidence="6" id="KW-1015">Disulfide bond</keyword>
<name>A0A6P3Z8M3_ZIZJJ</name>
<dbReference type="PANTHER" id="PTHR12411">
    <property type="entry name" value="CYSTEINE PROTEASE FAMILY C1-RELATED"/>
    <property type="match status" value="1"/>
</dbReference>
<protein>
    <recommendedName>
        <fullName evidence="8">Vignain</fullName>
    </recommendedName>
</protein>
<evidence type="ECO:0000256" key="7">
    <source>
        <dbReference type="ARBA" id="ARBA00023180"/>
    </source>
</evidence>
<evidence type="ECO:0000256" key="3">
    <source>
        <dbReference type="ARBA" id="ARBA00022729"/>
    </source>
</evidence>
<evidence type="ECO:0000256" key="4">
    <source>
        <dbReference type="ARBA" id="ARBA00022801"/>
    </source>
</evidence>
<dbReference type="InterPro" id="IPR000169">
    <property type="entry name" value="Pept_cys_AS"/>
</dbReference>
<dbReference type="CDD" id="cd02248">
    <property type="entry name" value="Peptidase_C1A"/>
    <property type="match status" value="1"/>
</dbReference>
<organism evidence="12 13">
    <name type="scientific">Ziziphus jujuba</name>
    <name type="common">Chinese jujube</name>
    <name type="synonym">Ziziphus sativa</name>
    <dbReference type="NCBI Taxonomy" id="326968"/>
    <lineage>
        <taxon>Eukaryota</taxon>
        <taxon>Viridiplantae</taxon>
        <taxon>Streptophyta</taxon>
        <taxon>Embryophyta</taxon>
        <taxon>Tracheophyta</taxon>
        <taxon>Spermatophyta</taxon>
        <taxon>Magnoliopsida</taxon>
        <taxon>eudicotyledons</taxon>
        <taxon>Gunneridae</taxon>
        <taxon>Pentapetalae</taxon>
        <taxon>rosids</taxon>
        <taxon>fabids</taxon>
        <taxon>Rosales</taxon>
        <taxon>Rhamnaceae</taxon>
        <taxon>Paliureae</taxon>
        <taxon>Ziziphus</taxon>
    </lineage>
</organism>
<keyword evidence="7" id="KW-0325">Glycoprotein</keyword>
<keyword evidence="5" id="KW-0788">Thiol protease</keyword>
<dbReference type="InterPro" id="IPR039417">
    <property type="entry name" value="Peptidase_C1A_papain-like"/>
</dbReference>
<comment type="similarity">
    <text evidence="1">Belongs to the peptidase C1 family.</text>
</comment>
<dbReference type="AlphaFoldDB" id="A0A6P3Z8M3"/>
<dbReference type="Pfam" id="PF08246">
    <property type="entry name" value="Inhibitor_I29"/>
    <property type="match status" value="1"/>
</dbReference>
<gene>
    <name evidence="13" type="primary">LOC107410772</name>
</gene>
<dbReference type="InterPro" id="IPR000668">
    <property type="entry name" value="Peptidase_C1A_C"/>
</dbReference>
<accession>A0A6P3Z8M3</accession>
<dbReference type="RefSeq" id="XP_015873728.1">
    <property type="nucleotide sequence ID" value="XM_016018242.4"/>
</dbReference>
<evidence type="ECO:0000256" key="1">
    <source>
        <dbReference type="ARBA" id="ARBA00008455"/>
    </source>
</evidence>
<dbReference type="InParanoid" id="A0A6P3Z8M3"/>
<evidence type="ECO:0000256" key="5">
    <source>
        <dbReference type="ARBA" id="ARBA00022807"/>
    </source>
</evidence>
<evidence type="ECO:0000256" key="8">
    <source>
        <dbReference type="ARBA" id="ARBA00069575"/>
    </source>
</evidence>
<dbReference type="PROSITE" id="PS00139">
    <property type="entry name" value="THIOL_PROTEASE_CYS"/>
    <property type="match status" value="1"/>
</dbReference>
<evidence type="ECO:0000313" key="13">
    <source>
        <dbReference type="RefSeq" id="XP_015873728.1"/>
    </source>
</evidence>
<evidence type="ECO:0000313" key="12">
    <source>
        <dbReference type="Proteomes" id="UP001652623"/>
    </source>
</evidence>
<dbReference type="GeneID" id="107410772"/>
<dbReference type="GO" id="GO:0008234">
    <property type="term" value="F:cysteine-type peptidase activity"/>
    <property type="evidence" value="ECO:0007669"/>
    <property type="project" value="UniProtKB-KW"/>
</dbReference>
<dbReference type="InterPro" id="IPR025661">
    <property type="entry name" value="Pept_asp_AS"/>
</dbReference>
<dbReference type="SMART" id="SM00848">
    <property type="entry name" value="Inhibitor_I29"/>
    <property type="match status" value="1"/>
</dbReference>
<feature type="signal peptide" evidence="9">
    <location>
        <begin position="1"/>
        <end position="25"/>
    </location>
</feature>
<feature type="chain" id="PRO_5028289807" description="Vignain" evidence="9">
    <location>
        <begin position="26"/>
        <end position="348"/>
    </location>
</feature>
<keyword evidence="12" id="KW-1185">Reference proteome</keyword>
<dbReference type="FunFam" id="3.90.70.10:FF:000023">
    <property type="entry name" value="Senescence-specific cysteine protease SAG39"/>
    <property type="match status" value="1"/>
</dbReference>
<keyword evidence="3 9" id="KW-0732">Signal</keyword>
<dbReference type="FunCoup" id="A0A6P3Z8M3">
    <property type="interactions" value="192"/>
</dbReference>
<dbReference type="InterPro" id="IPR013128">
    <property type="entry name" value="Peptidase_C1A"/>
</dbReference>
<keyword evidence="2" id="KW-0645">Protease</keyword>
<proteinExistence type="inferred from homology"/>
<sequence>MGITSERSFVIAIFIILVISWASQAMSRTLHDDEASINDMHKQWMSQYGRTYANDAEKERRSQIFRENMRFVANFNSNGNNNHTYKLDINEFSDLTTEEFLTYYTGSKRPTHYSKTAETTSFRYQNLTDVPTSIDWRDKGAVTPIKNQRQCGCCWAFSVVAAVEGITQIKTGNLISLSEQQLVDCVHNGNTNGCSGGWMDDAFQYIVQNQGISTETSYPYEAADGTCDKEKAMERAAKITGYVDVPPSNEEALLKAVSAQPVSVTIDARAKEFHMYKEGVFNGGCGTKHNHEVTVIGYGVTEDGTKYWLIKNSWGESWGENGYMRILRDYDSPQGLCGIAIHPAYPTA</sequence>